<protein>
    <submittedName>
        <fullName evidence="2">Uncharacterized protein</fullName>
    </submittedName>
</protein>
<evidence type="ECO:0000313" key="3">
    <source>
        <dbReference type="Proteomes" id="UP001189429"/>
    </source>
</evidence>
<feature type="compositionally biased region" description="Low complexity" evidence="1">
    <location>
        <begin position="20"/>
        <end position="46"/>
    </location>
</feature>
<name>A0ABN9STG7_9DINO</name>
<comment type="caution">
    <text evidence="2">The sequence shown here is derived from an EMBL/GenBank/DDBJ whole genome shotgun (WGS) entry which is preliminary data.</text>
</comment>
<evidence type="ECO:0000256" key="1">
    <source>
        <dbReference type="SAM" id="MobiDB-lite"/>
    </source>
</evidence>
<reference evidence="2" key="1">
    <citation type="submission" date="2023-10" db="EMBL/GenBank/DDBJ databases">
        <authorList>
            <person name="Chen Y."/>
            <person name="Shah S."/>
            <person name="Dougan E. K."/>
            <person name="Thang M."/>
            <person name="Chan C."/>
        </authorList>
    </citation>
    <scope>NUCLEOTIDE SEQUENCE [LARGE SCALE GENOMIC DNA]</scope>
</reference>
<dbReference type="EMBL" id="CAUYUJ010013147">
    <property type="protein sequence ID" value="CAK0835682.1"/>
    <property type="molecule type" value="Genomic_DNA"/>
</dbReference>
<feature type="region of interest" description="Disordered" evidence="1">
    <location>
        <begin position="1"/>
        <end position="75"/>
    </location>
</feature>
<feature type="compositionally biased region" description="Acidic residues" evidence="1">
    <location>
        <begin position="1"/>
        <end position="16"/>
    </location>
</feature>
<organism evidence="2 3">
    <name type="scientific">Prorocentrum cordatum</name>
    <dbReference type="NCBI Taxonomy" id="2364126"/>
    <lineage>
        <taxon>Eukaryota</taxon>
        <taxon>Sar</taxon>
        <taxon>Alveolata</taxon>
        <taxon>Dinophyceae</taxon>
        <taxon>Prorocentrales</taxon>
        <taxon>Prorocentraceae</taxon>
        <taxon>Prorocentrum</taxon>
    </lineage>
</organism>
<dbReference type="Proteomes" id="UP001189429">
    <property type="component" value="Unassembled WGS sequence"/>
</dbReference>
<sequence>MWNAGEEGEEGEEDGEDRGSISTSISIPPTGEEDAAPAPREASARAPHLRPPSPPRRGVGRGSGGAPAQRRRAAQRRLLAASRLLLLSDHSLKKASNFKSFCSNDADFGASSSLSSFSPGCLLGRPGLFMVGQWPPARPGLIQPHVRG</sequence>
<keyword evidence="3" id="KW-1185">Reference proteome</keyword>
<gene>
    <name evidence="2" type="ORF">PCOR1329_LOCUS32427</name>
</gene>
<proteinExistence type="predicted"/>
<accession>A0ABN9STG7</accession>
<evidence type="ECO:0000313" key="2">
    <source>
        <dbReference type="EMBL" id="CAK0835682.1"/>
    </source>
</evidence>